<feature type="domain" description="DUF11" evidence="3">
    <location>
        <begin position="228"/>
        <end position="337"/>
    </location>
</feature>
<evidence type="ECO:0000313" key="6">
    <source>
        <dbReference type="Proteomes" id="UP000194873"/>
    </source>
</evidence>
<dbReference type="PANTHER" id="PTHR34819">
    <property type="entry name" value="LARGE CYSTEINE-RICH PERIPLASMIC PROTEIN OMCB"/>
    <property type="match status" value="1"/>
</dbReference>
<evidence type="ECO:0000313" key="5">
    <source>
        <dbReference type="EMBL" id="OUJ75144.1"/>
    </source>
</evidence>
<evidence type="ECO:0000259" key="4">
    <source>
        <dbReference type="Pfam" id="PF18962"/>
    </source>
</evidence>
<evidence type="ECO:0000256" key="1">
    <source>
        <dbReference type="SAM" id="MobiDB-lite"/>
    </source>
</evidence>
<feature type="domain" description="DUF11" evidence="3">
    <location>
        <begin position="2116"/>
        <end position="2242"/>
    </location>
</feature>
<dbReference type="InterPro" id="IPR047589">
    <property type="entry name" value="DUF11_rpt"/>
</dbReference>
<dbReference type="Pfam" id="PF17963">
    <property type="entry name" value="Big_9"/>
    <property type="match status" value="1"/>
</dbReference>
<feature type="domain" description="Secretion system C-terminal sorting" evidence="4">
    <location>
        <begin position="2841"/>
        <end position="2912"/>
    </location>
</feature>
<keyword evidence="6" id="KW-1185">Reference proteome</keyword>
<feature type="domain" description="DUF11" evidence="3">
    <location>
        <begin position="2255"/>
        <end position="2378"/>
    </location>
</feature>
<reference evidence="5 6" key="1">
    <citation type="submission" date="2017-01" db="EMBL/GenBank/DDBJ databases">
        <title>A new Hymenobacter.</title>
        <authorList>
            <person name="Liang Y."/>
            <person name="Feng F."/>
        </authorList>
    </citation>
    <scope>NUCLEOTIDE SEQUENCE [LARGE SCALE GENOMIC DNA]</scope>
    <source>
        <strain evidence="5">MIMBbqt21</strain>
    </source>
</reference>
<comment type="caution">
    <text evidence="5">The sequence shown here is derived from an EMBL/GenBank/DDBJ whole genome shotgun (WGS) entry which is preliminary data.</text>
</comment>
<protein>
    <recommendedName>
        <fullName evidence="7">DUF11 domain-containing protein</fullName>
    </recommendedName>
</protein>
<feature type="compositionally biased region" description="Gly residues" evidence="1">
    <location>
        <begin position="1361"/>
        <end position="1382"/>
    </location>
</feature>
<feature type="domain" description="DUF11" evidence="3">
    <location>
        <begin position="1580"/>
        <end position="1691"/>
    </location>
</feature>
<dbReference type="InterPro" id="IPR051172">
    <property type="entry name" value="Chlamydia_OmcB"/>
</dbReference>
<dbReference type="NCBIfam" id="TIGR04183">
    <property type="entry name" value="Por_Secre_tail"/>
    <property type="match status" value="1"/>
</dbReference>
<dbReference type="Pfam" id="PF18962">
    <property type="entry name" value="Por_Secre_tail"/>
    <property type="match status" value="1"/>
</dbReference>
<feature type="compositionally biased region" description="Gly residues" evidence="1">
    <location>
        <begin position="1217"/>
        <end position="1230"/>
    </location>
</feature>
<dbReference type="RefSeq" id="WP_086592690.1">
    <property type="nucleotide sequence ID" value="NZ_MTSE01000002.1"/>
</dbReference>
<proteinExistence type="predicted"/>
<evidence type="ECO:0000256" key="2">
    <source>
        <dbReference type="SAM" id="SignalP"/>
    </source>
</evidence>
<gene>
    <name evidence="5" type="ORF">BXP70_03715</name>
</gene>
<keyword evidence="2" id="KW-0732">Signal</keyword>
<organism evidence="5 6">
    <name type="scientific">Hymenobacter crusticola</name>
    <dbReference type="NCBI Taxonomy" id="1770526"/>
    <lineage>
        <taxon>Bacteria</taxon>
        <taxon>Pseudomonadati</taxon>
        <taxon>Bacteroidota</taxon>
        <taxon>Cytophagia</taxon>
        <taxon>Cytophagales</taxon>
        <taxon>Hymenobacteraceae</taxon>
        <taxon>Hymenobacter</taxon>
    </lineage>
</organism>
<dbReference type="Pfam" id="PF01345">
    <property type="entry name" value="DUF11"/>
    <property type="match status" value="5"/>
</dbReference>
<feature type="chain" id="PRO_5013054771" description="DUF11 domain-containing protein" evidence="2">
    <location>
        <begin position="25"/>
        <end position="2915"/>
    </location>
</feature>
<evidence type="ECO:0000259" key="3">
    <source>
        <dbReference type="Pfam" id="PF01345"/>
    </source>
</evidence>
<sequence>MKAALRFLGLLLALIPLGLPPAWAQVCTTTSTLNYTNTSTTGDERTRTRTVNGTSFTYSGYTSTVPGGQTNVFSVGTNGNLSGQSLVWQQDNQNVNGANSASVTLTFTRPVNNLTFQFQDVDSDVNFIDDLVFEAYVNGSTTPATLTSANFTTSANNEYVSGGRVRGKGGNVAAGNTAGNLAATMPAGVTKLVLYYNNSAAAGNTARLQTIGINSISWCAQADLYTQFTTAPDNSVAGQSLTYTVQFGNNGPDVAASNVVRQVTVPAGAVVTNAGGGNYSATTNTITWPTVGTLNAGSSSSFTYTYTAPVTASEYNNTATISAETASSDPTENNTSTRKVLVTSASDPCTTASVTFAFADRTTGEDWKARAQESLPSANGPTKIGTSNYTFNNTAGSLQIGSLNNQGVLVWTNDFSTANGSNSIRFNFSRPVSDFSVEVNNINSQSGLLATDYTDQVAFAGANGTSSVTPTLTSAGGITIVGATATGNSTANATVWAYFPRPITTLTITFNNGNPALANPDQQIIGIVDMTWCRLAPVANSVTNSATLPSTAGQVTLDPLSSSVDGIVQSYTITAIPPNSQGVLYYNSTGSTYLPVTNGQVLNATQAASLRFDPAAGYTGTSAQFSYTVKDDENLTSATAATFTVPLQHVAPCTVTTTLNYSTRAAGEDWRNRTAEGVPTGSSVTQVGTVDYNPGANFTNSFSTGTLNGVQSLLWSVDYSANSTNSSSVTYTFSRLVSNFTVRIQDIDIGAGFIDRVIFTGNDGTTTVLPSLSKVNSNSAIVATSGNVATGTANTTSNVDGTVIAYFPSPIKSLTITYQNVGAGNDGAAAGIGIDQMTWCRLDPVANDITNASLPAGIGATAINNLSAAVDGTVQSYTITALPPSAQGTLYVNGTILNTTNFPGLVLTPTQATQLSFIPAVTYSGPVNFTYTVTDDQGQKDATPATYTIPVTATGASGIAAACATPGKEGNVVGLAVNPDAYYPSITTQTLNAGAKSIQVNAAAGAQTDITAGDLLLVIQMQGADIDNSNNDAYGDGVAGGAANGNLNNANFIAGQYEYVVAANTVTAASGGTIQLVNGLKFGYQNAAATTTTGQRRFQVIRVPQYGNLTLGATITPSPWNGSTGGILVIDVAGQTSLGTFNLDATGAGFRGGAGRIQSTVTGNDASYVTTTASDYNAQKGEGTAGTPRYVNTGTAVLDTNTDGYPNGGSASRGAPGNAGGGGNNNIDNSGGGGGANGGAGGRGGNNFFSNLAIGGEPGANFAVVSSNRLVLGGGGGAGTTNNGTGTPNNGFASSGKAGGGIIILRTGSITGSGSLIASGAAPNTTVADDGGGGGGAGGSILVTATNTAGLTNVTLTANGSDGGTNTGGTAGPHGPGGGGGGGVVLANGAVKGTSVSSGANGTTTGSTAFGATGGLVGVANTQISSSIANSATGSVCASDVTTTLTGPATLNAGQPSGTYLATFTNNGPNSADGVTQRVTLPVGATLTATQLSTIQAAYPGTTYDSSTRVLYFTGNTTTLAGGVTNSFNFAFTAPTTTGAAPMNSAITTTSGQGVNAAPDQSTLTPTVNSVADVATTISGNGPVSAGGQGTFTVNFTNLSATGPQTANGVVATVQLPAGLGTVNFTGTVGSYNNTTGLVTYTSLTTLTSGQLVSSTITYTQPTTAAVVATASISTTSNEAGQTANNMATATNNTNAVYDVTTAISGPATITAGNQVLYNVSTTNSGTSSAAPNVTQTVTLPVGASNVFVTGGATYDATLRVVTFPAITSLAAGQTVNNTVSFTAPSSNYSVGARVASSPVDANTGNNTASVNTSVTAPPVTTTNANTFVTVTSSAASISAGSALTFIVTEGNAGKDPATDVVTRVAIPTGLPTAPADVNVVKIGGAAPTSVSGTIATYANGATYDSSTGIVTFKSVPSQNAGAANNNTYSITFVAPASGVVTATADVSATTQDNVLADNVATAQVTVNSAATDVTTALSGPTSAMPGQRLTYTVTTTNTGLAPAGNVIQTVNIAAGLATSGTNAVTIGGNAPSSVNGDVATYANGATYNASTGVVAFSAITSAAGGSSVTNTIAYTAPANAGASLVNIATVTTNSAETSLVNNTALVTTTMMASADVQVRLTGPSTIVAGNPLTYAVTTTNNGGSVAASVTTTVQLPTGLTGVVVRDAAGNVLANSTTSGYNSADGIVRFPAQINQSAGNDAAISGTITLNAPANTNVLVPVATATVTGTTDPTVGNNTASLATTIQPATTAQNDLTTTLTSNVVTQTAGQPVTFTVTTTNAATSTGTATGVVQTVQLPAGLTSNGGTVVVTGSGSYDNVTGLVVFPSTSIPNTGATGAVTNTITVSKAPSIDPLVAVAAVRGNESDPTTADNTTVVKVTVTPNVDVATSLTGPATTIAGNTVNYSVVTRNNSVSPATNVTQTVTLPAGVTSYSLNGGAPITVASGATVSIPVPSTINPGDVNTVTNTISFTAPSTSFAVVSNVRATGDNGTTGNNTSTQNTATTNNRAPVAANVINTLQSPEGNTAGPLLLSSLSATDADGNTDIKTYTIATLPSSSQGILYNGTTALAPGATITLADIAKLTFDPAASYVGNASFTYTATDAVGATSLPATYLIPVGQDVNSVYTNTTPKGGNNPYQNGDIISNAFDANGGTYNAASPQAITDIGVRSAALASGSNALPAGVTVNSTTGAVTVSNRALLRSGTYTVTITTVDVNGGTNTQPVTFTIGSVPLPVELTAFAATAKGNDAVLAWTTASEKDNDHFEVERSLDGVTFETVGTVKGQGTSTAAHEYSLIDARAAQLGQTLYYRLKQVDADGTVAYSPVRTVAFTTAPNQVNVSLYPNPAVTETSLDLRTLPAGTYTVSLVDLGGRSITTQSLDGGRVHVLQVQQLPSGAYLILINGKDTHITKRLLKQ</sequence>
<feature type="signal peptide" evidence="2">
    <location>
        <begin position="1"/>
        <end position="24"/>
    </location>
</feature>
<feature type="region of interest" description="Disordered" evidence="1">
    <location>
        <begin position="1360"/>
        <end position="1382"/>
    </location>
</feature>
<name>A0A243WJ96_9BACT</name>
<dbReference type="InterPro" id="IPR026444">
    <property type="entry name" value="Secre_tail"/>
</dbReference>
<dbReference type="InterPro" id="IPR001434">
    <property type="entry name" value="OmcB-like_DUF11"/>
</dbReference>
<feature type="region of interest" description="Disordered" evidence="1">
    <location>
        <begin position="1200"/>
        <end position="1230"/>
    </location>
</feature>
<dbReference type="EMBL" id="MTSE01000002">
    <property type="protein sequence ID" value="OUJ75144.1"/>
    <property type="molecule type" value="Genomic_DNA"/>
</dbReference>
<dbReference type="Gene3D" id="2.60.40.10">
    <property type="entry name" value="Immunoglobulins"/>
    <property type="match status" value="2"/>
</dbReference>
<evidence type="ECO:0008006" key="7">
    <source>
        <dbReference type="Google" id="ProtNLM"/>
    </source>
</evidence>
<feature type="domain" description="DUF11" evidence="3">
    <location>
        <begin position="1707"/>
        <end position="1812"/>
    </location>
</feature>
<accession>A0A243WJ96</accession>
<dbReference type="InterPro" id="IPR013783">
    <property type="entry name" value="Ig-like_fold"/>
</dbReference>
<dbReference type="OrthoDB" id="642696at2"/>
<dbReference type="Proteomes" id="UP000194873">
    <property type="component" value="Unassembled WGS sequence"/>
</dbReference>
<dbReference type="NCBIfam" id="TIGR01451">
    <property type="entry name" value="B_ant_repeat"/>
    <property type="match status" value="1"/>
</dbReference>